<reference evidence="1 2" key="1">
    <citation type="journal article" date="2019" name="Nat. Ecol. Evol.">
        <title>Megaphylogeny resolves global patterns of mushroom evolution.</title>
        <authorList>
            <person name="Varga T."/>
            <person name="Krizsan K."/>
            <person name="Foldi C."/>
            <person name="Dima B."/>
            <person name="Sanchez-Garcia M."/>
            <person name="Sanchez-Ramirez S."/>
            <person name="Szollosi G.J."/>
            <person name="Szarkandi J.G."/>
            <person name="Papp V."/>
            <person name="Albert L."/>
            <person name="Andreopoulos W."/>
            <person name="Angelini C."/>
            <person name="Antonin V."/>
            <person name="Barry K.W."/>
            <person name="Bougher N.L."/>
            <person name="Buchanan P."/>
            <person name="Buyck B."/>
            <person name="Bense V."/>
            <person name="Catcheside P."/>
            <person name="Chovatia M."/>
            <person name="Cooper J."/>
            <person name="Damon W."/>
            <person name="Desjardin D."/>
            <person name="Finy P."/>
            <person name="Geml J."/>
            <person name="Haridas S."/>
            <person name="Hughes K."/>
            <person name="Justo A."/>
            <person name="Karasinski D."/>
            <person name="Kautmanova I."/>
            <person name="Kiss B."/>
            <person name="Kocsube S."/>
            <person name="Kotiranta H."/>
            <person name="LaButti K.M."/>
            <person name="Lechner B.E."/>
            <person name="Liimatainen K."/>
            <person name="Lipzen A."/>
            <person name="Lukacs Z."/>
            <person name="Mihaltcheva S."/>
            <person name="Morgado L.N."/>
            <person name="Niskanen T."/>
            <person name="Noordeloos M.E."/>
            <person name="Ohm R.A."/>
            <person name="Ortiz-Santana B."/>
            <person name="Ovrebo C."/>
            <person name="Racz N."/>
            <person name="Riley R."/>
            <person name="Savchenko A."/>
            <person name="Shiryaev A."/>
            <person name="Soop K."/>
            <person name="Spirin V."/>
            <person name="Szebenyi C."/>
            <person name="Tomsovsky M."/>
            <person name="Tulloss R.E."/>
            <person name="Uehling J."/>
            <person name="Grigoriev I.V."/>
            <person name="Vagvolgyi C."/>
            <person name="Papp T."/>
            <person name="Martin F.M."/>
            <person name="Miettinen O."/>
            <person name="Hibbett D.S."/>
            <person name="Nagy L.G."/>
        </authorList>
    </citation>
    <scope>NUCLEOTIDE SEQUENCE [LARGE SCALE GENOMIC DNA]</scope>
    <source>
        <strain evidence="1 2">NL-1719</strain>
    </source>
</reference>
<organism evidence="1 2">
    <name type="scientific">Pluteus cervinus</name>
    <dbReference type="NCBI Taxonomy" id="181527"/>
    <lineage>
        <taxon>Eukaryota</taxon>
        <taxon>Fungi</taxon>
        <taxon>Dikarya</taxon>
        <taxon>Basidiomycota</taxon>
        <taxon>Agaricomycotina</taxon>
        <taxon>Agaricomycetes</taxon>
        <taxon>Agaricomycetidae</taxon>
        <taxon>Agaricales</taxon>
        <taxon>Pluteineae</taxon>
        <taxon>Pluteaceae</taxon>
        <taxon>Pluteus</taxon>
    </lineage>
</organism>
<keyword evidence="2" id="KW-1185">Reference proteome</keyword>
<accession>A0ACD3A7E8</accession>
<protein>
    <submittedName>
        <fullName evidence="1">Uncharacterized protein</fullName>
    </submittedName>
</protein>
<gene>
    <name evidence="1" type="ORF">BDN72DRAFT_935050</name>
</gene>
<evidence type="ECO:0000313" key="1">
    <source>
        <dbReference type="EMBL" id="TFK61512.1"/>
    </source>
</evidence>
<sequence>MSSDHGHGRSEVQHRQPDLLEIEPHGVEVISLPNLEREVGVTNSSAEHPVVARLLSVIINDFRSGTGRVQTTQLLVDGTDISDLVVIGALNSPEPPEILAESSAQLEAGRPIDGYININYWQDEYSMSLVRGPGNFFATVRGRTENLVVPNETDSSAPQTVAEPVQDEGTRWSLLRIWKRWTQDASRILRAITPHWIWCLATAEQQLDWSVVFCYSVMAIAMIVEIIKLYHCFYPTYTPPAGCIMILNQPQ</sequence>
<proteinExistence type="predicted"/>
<dbReference type="Proteomes" id="UP000308600">
    <property type="component" value="Unassembled WGS sequence"/>
</dbReference>
<dbReference type="EMBL" id="ML208653">
    <property type="protein sequence ID" value="TFK61512.1"/>
    <property type="molecule type" value="Genomic_DNA"/>
</dbReference>
<name>A0ACD3A7E8_9AGAR</name>
<evidence type="ECO:0000313" key="2">
    <source>
        <dbReference type="Proteomes" id="UP000308600"/>
    </source>
</evidence>